<evidence type="ECO:0000256" key="4">
    <source>
        <dbReference type="RuleBase" id="RU362068"/>
    </source>
</evidence>
<dbReference type="GO" id="GO:0015940">
    <property type="term" value="P:pantothenate biosynthetic process"/>
    <property type="evidence" value="ECO:0007669"/>
    <property type="project" value="InterPro"/>
</dbReference>
<comment type="catalytic activity">
    <reaction evidence="4">
        <text>(R)-pantoate + NADP(+) = 2-dehydropantoate + NADPH + H(+)</text>
        <dbReference type="Rhea" id="RHEA:16233"/>
        <dbReference type="ChEBI" id="CHEBI:11561"/>
        <dbReference type="ChEBI" id="CHEBI:15378"/>
        <dbReference type="ChEBI" id="CHEBI:15980"/>
        <dbReference type="ChEBI" id="CHEBI:57783"/>
        <dbReference type="ChEBI" id="CHEBI:58349"/>
        <dbReference type="EC" id="1.1.1.169"/>
    </reaction>
</comment>
<reference evidence="5" key="2">
    <citation type="submission" date="2021-01" db="EMBL/GenBank/DDBJ databases">
        <authorList>
            <person name="Schikora-Tamarit M.A."/>
        </authorList>
    </citation>
    <scope>NUCLEOTIDE SEQUENCE</scope>
    <source>
        <strain evidence="5">NCAIM Y.01608</strain>
    </source>
</reference>
<gene>
    <name evidence="5" type="ORF">OGATHE_004323</name>
</gene>
<protein>
    <recommendedName>
        <fullName evidence="4">2-dehydropantoate 2-reductase</fullName>
        <ecNumber evidence="4">1.1.1.169</ecNumber>
    </recommendedName>
    <alternativeName>
        <fullName evidence="4">Ketopantoate reductase</fullName>
    </alternativeName>
</protein>
<keyword evidence="3 4" id="KW-0560">Oxidoreductase</keyword>
<dbReference type="InterPro" id="IPR013332">
    <property type="entry name" value="KPR_N"/>
</dbReference>
<reference evidence="5" key="1">
    <citation type="journal article" date="2021" name="Open Biol.">
        <title>Shared evolutionary footprints suggest mitochondrial oxidative damage underlies multiple complex I losses in fungi.</title>
        <authorList>
            <person name="Schikora-Tamarit M.A."/>
            <person name="Marcet-Houben M."/>
            <person name="Nosek J."/>
            <person name="Gabaldon T."/>
        </authorList>
    </citation>
    <scope>NUCLEOTIDE SEQUENCE</scope>
    <source>
        <strain evidence="5">NCAIM Y.01608</strain>
    </source>
</reference>
<organism evidence="5 6">
    <name type="scientific">Ogataea polymorpha</name>
    <dbReference type="NCBI Taxonomy" id="460523"/>
    <lineage>
        <taxon>Eukaryota</taxon>
        <taxon>Fungi</taxon>
        <taxon>Dikarya</taxon>
        <taxon>Ascomycota</taxon>
        <taxon>Saccharomycotina</taxon>
        <taxon>Pichiomycetes</taxon>
        <taxon>Pichiales</taxon>
        <taxon>Pichiaceae</taxon>
        <taxon>Ogataea</taxon>
    </lineage>
</organism>
<name>A0A1B7SI99_9ASCO</name>
<dbReference type="InterPro" id="IPR008927">
    <property type="entry name" value="6-PGluconate_DH-like_C_sf"/>
</dbReference>
<dbReference type="InterPro" id="IPR003710">
    <property type="entry name" value="ApbA"/>
</dbReference>
<comment type="caution">
    <text evidence="5">The sequence shown here is derived from an EMBL/GenBank/DDBJ whole genome shotgun (WGS) entry which is preliminary data.</text>
</comment>
<dbReference type="AlphaFoldDB" id="A0A1B7SI99"/>
<dbReference type="EMBL" id="JAEUBD010001266">
    <property type="protein sequence ID" value="KAH3662747.1"/>
    <property type="molecule type" value="Genomic_DNA"/>
</dbReference>
<accession>A0A1B7SI99</accession>
<dbReference type="SUPFAM" id="SSF51735">
    <property type="entry name" value="NAD(P)-binding Rossmann-fold domains"/>
    <property type="match status" value="1"/>
</dbReference>
<dbReference type="PANTHER" id="PTHR21708:SF30">
    <property type="entry name" value="2-DEHYDROPANTOATE 2-REDUCTASE-RELATED"/>
    <property type="match status" value="1"/>
</dbReference>
<comment type="similarity">
    <text evidence="1 4">Belongs to the ketopantoate reductase family.</text>
</comment>
<keyword evidence="6" id="KW-1185">Reference proteome</keyword>
<dbReference type="Pfam" id="PF02558">
    <property type="entry name" value="ApbA"/>
    <property type="match status" value="1"/>
</dbReference>
<dbReference type="EC" id="1.1.1.169" evidence="4"/>
<dbReference type="GO" id="GO:0005737">
    <property type="term" value="C:cytoplasm"/>
    <property type="evidence" value="ECO:0007669"/>
    <property type="project" value="TreeGrafter"/>
</dbReference>
<dbReference type="NCBIfam" id="TIGR00745">
    <property type="entry name" value="apbA_panE"/>
    <property type="match status" value="1"/>
</dbReference>
<evidence type="ECO:0000256" key="3">
    <source>
        <dbReference type="ARBA" id="ARBA00023002"/>
    </source>
</evidence>
<dbReference type="SUPFAM" id="SSF48179">
    <property type="entry name" value="6-phosphogluconate dehydrogenase C-terminal domain-like"/>
    <property type="match status" value="1"/>
</dbReference>
<evidence type="ECO:0000313" key="5">
    <source>
        <dbReference type="EMBL" id="KAH3662747.1"/>
    </source>
</evidence>
<proteinExistence type="inferred from homology"/>
<dbReference type="InterPro" id="IPR036291">
    <property type="entry name" value="NAD(P)-bd_dom_sf"/>
</dbReference>
<dbReference type="Gene3D" id="1.10.1040.10">
    <property type="entry name" value="N-(1-d-carboxylethyl)-l-norvaline Dehydrogenase, domain 2"/>
    <property type="match status" value="1"/>
</dbReference>
<evidence type="ECO:0000256" key="1">
    <source>
        <dbReference type="ARBA" id="ARBA00007870"/>
    </source>
</evidence>
<dbReference type="Proteomes" id="UP000788993">
    <property type="component" value="Unassembled WGS sequence"/>
</dbReference>
<sequence>MSKSKVLLVGMGGVGSIAAYSLERAGKSEVTAVVRSDYDTLTKEGFELQSCDFGKVDVFRPTNICKSVGEAVSKHGPFDFVVFTMKNTPDVQPLNPFIEECYHDDLGIVLLQNGYGIHKAVLEEFPSAYVISGVTMISSTLYGRTVKQVAPESVKVGVCDNGKTDYGKQEQKCKEFIELYSTDKNDVTFDENVNYTRWRKLVYNATVNSSCALTNVDIGRLELFGGIDSIVRPAMAEVLAIAKSDGVELPESIIEFMIRSDDGEWYPPSMLVDIRKGNYTEYQVILGNALDVAKENGIAAPVLTVLYNLLHVIQWRTMEEKHRFTLPEKRPLPQDNFKIEFKQ</sequence>
<dbReference type="InterPro" id="IPR051402">
    <property type="entry name" value="KPR-Related"/>
</dbReference>
<dbReference type="Gene3D" id="3.40.50.720">
    <property type="entry name" value="NAD(P)-binding Rossmann-like Domain"/>
    <property type="match status" value="1"/>
</dbReference>
<dbReference type="InterPro" id="IPR013752">
    <property type="entry name" value="KPA_reductase"/>
</dbReference>
<keyword evidence="2 4" id="KW-0521">NADP</keyword>
<dbReference type="RefSeq" id="XP_018211139.1">
    <property type="nucleotide sequence ID" value="XM_018358058.1"/>
</dbReference>
<comment type="function">
    <text evidence="4">Catalyzes the NADPH-dependent reduction of ketopantoate into pantoic acid.</text>
</comment>
<dbReference type="GO" id="GO:0008677">
    <property type="term" value="F:2-dehydropantoate 2-reductase activity"/>
    <property type="evidence" value="ECO:0007669"/>
    <property type="project" value="UniProtKB-EC"/>
</dbReference>
<evidence type="ECO:0000256" key="2">
    <source>
        <dbReference type="ARBA" id="ARBA00022857"/>
    </source>
</evidence>
<dbReference type="PANTHER" id="PTHR21708">
    <property type="entry name" value="PROBABLE 2-DEHYDROPANTOATE 2-REDUCTASE"/>
    <property type="match status" value="1"/>
</dbReference>
<dbReference type="Pfam" id="PF08546">
    <property type="entry name" value="ApbA_C"/>
    <property type="match status" value="1"/>
</dbReference>
<dbReference type="InterPro" id="IPR013328">
    <property type="entry name" value="6PGD_dom2"/>
</dbReference>
<evidence type="ECO:0000313" key="6">
    <source>
        <dbReference type="Proteomes" id="UP000788993"/>
    </source>
</evidence>
<dbReference type="FunFam" id="1.10.1040.10:FF:000017">
    <property type="entry name" value="2-dehydropantoate 2-reductase"/>
    <property type="match status" value="1"/>
</dbReference>